<feature type="compositionally biased region" description="Acidic residues" evidence="1">
    <location>
        <begin position="1793"/>
        <end position="1808"/>
    </location>
</feature>
<dbReference type="InterPro" id="IPR013103">
    <property type="entry name" value="RVT_2"/>
</dbReference>
<feature type="region of interest" description="Disordered" evidence="1">
    <location>
        <begin position="931"/>
        <end position="953"/>
    </location>
</feature>
<dbReference type="CDD" id="cd09272">
    <property type="entry name" value="RNase_HI_RT_Ty1"/>
    <property type="match status" value="1"/>
</dbReference>
<feature type="compositionally biased region" description="Basic and acidic residues" evidence="1">
    <location>
        <begin position="8"/>
        <end position="29"/>
    </location>
</feature>
<dbReference type="OrthoDB" id="44654at2759"/>
<feature type="region of interest" description="Disordered" evidence="1">
    <location>
        <begin position="1829"/>
        <end position="1938"/>
    </location>
</feature>
<keyword evidence="4" id="KW-1185">Reference proteome</keyword>
<organism evidence="3 4">
    <name type="scientific">Nitzschia inconspicua</name>
    <dbReference type="NCBI Taxonomy" id="303405"/>
    <lineage>
        <taxon>Eukaryota</taxon>
        <taxon>Sar</taxon>
        <taxon>Stramenopiles</taxon>
        <taxon>Ochrophyta</taxon>
        <taxon>Bacillariophyta</taxon>
        <taxon>Bacillariophyceae</taxon>
        <taxon>Bacillariophycidae</taxon>
        <taxon>Bacillariales</taxon>
        <taxon>Bacillariaceae</taxon>
        <taxon>Nitzschia</taxon>
    </lineage>
</organism>
<feature type="region of interest" description="Disordered" evidence="1">
    <location>
        <begin position="1793"/>
        <end position="1815"/>
    </location>
</feature>
<feature type="region of interest" description="Disordered" evidence="1">
    <location>
        <begin position="1233"/>
        <end position="1287"/>
    </location>
</feature>
<feature type="region of interest" description="Disordered" evidence="1">
    <location>
        <begin position="1"/>
        <end position="49"/>
    </location>
</feature>
<feature type="domain" description="Reverse transcriptase Ty1/copia-type" evidence="2">
    <location>
        <begin position="2055"/>
        <end position="2293"/>
    </location>
</feature>
<evidence type="ECO:0000256" key="1">
    <source>
        <dbReference type="SAM" id="MobiDB-lite"/>
    </source>
</evidence>
<reference evidence="3" key="2">
    <citation type="submission" date="2021-04" db="EMBL/GenBank/DDBJ databases">
        <authorList>
            <person name="Podell S."/>
        </authorList>
    </citation>
    <scope>NUCLEOTIDE SEQUENCE</scope>
    <source>
        <strain evidence="3">Hildebrandi</strain>
    </source>
</reference>
<dbReference type="PANTHER" id="PTHR11439">
    <property type="entry name" value="GAG-POL-RELATED RETROTRANSPOSON"/>
    <property type="match status" value="1"/>
</dbReference>
<feature type="region of interest" description="Disordered" evidence="1">
    <location>
        <begin position="331"/>
        <end position="385"/>
    </location>
</feature>
<protein>
    <submittedName>
        <fullName evidence="3">Reverse transcriptase RNA-dependent DNA polymerase</fullName>
    </submittedName>
</protein>
<sequence>MSNAADMSGHEDFEKTPEDKTNVQGDDRKPSRRNRGGVRGQQPVSSSKYKGKCDGIADFVFDIGLPSSTQDMFSTVLKEIAEYVGRSYEKAGDLRNCLIEMDIPDIQEPTEPDANAGIGKTKMYELQLKVYVEKKIRREEQLQRIFALILGQCSQTLRDRLEAGPSWKKINADSDVIGLLKNIRSQLHEGESTAAVPGVSHLQAERALSSFTQGRHMRNTDFMKKLQSLMDVFEAAGGHIGRTASSFLKNSNSPPSNSEVKEARSLAREEYGALAMITRSDPRRYQELINQLHNNNLSGHDGYPKTMAQALDMLNNFRGSNRVYPEHEVAFTAHDHNGNNRSNSRGGRGGRGGRSGRGHGRGEDGNNNDGRTQVDVEASSTNKSSTKSASYTAFSMMACEWFDSLTEPAMTASQFMNMLPAIWLLLDSCSTVDIISDKTLLHNIHTVEHPIDVYCNAGKVTLTQQGYLGDYPQPVWYNPNGIANILSLNNVIKYFHVTMDTSRNNGIYVHRSDGSTIRFEPSHCGVYKHEITSTSINNLWDFTLINTVADCAEKYTPQELTRAKEARQLQNIIMRPGSRYFKDMAIQHLHGCPITSRDVTIADNVYGPNLGSLKGKTTRRPVPSVSNRNDLVPPPILATHNHLGLSTDIFFINKMTFLSTYSRDLRFRTVVTLANCQLPHVRDHLQATLRLYHSRGFRISAIYADPEFEGLRAWFPQLETCGADDHIGDVERSIRTIKDRVRSTYRMLPFRQIPRIILGHLVHNVVFWLNSFPSGTGPTTHHSPAYLMTGRQVTYKAHAQLEFGEYVQTHEEHSNDMRERTAGAICLGPTGNAQGTHFFMSLATGSLIRCTRWTRLPMPIEVIHRINQLGRAQNMPQNLAFGDRHGVEIGDDLDDIVDDPNDDDFTPLDPATADDTLFYDDDLSAAELGHPEFPDDPSFTDLHSVSSQDDDSVVSDPKTTVVFDIGLPSSTQDMFSTVLKEIAEYVGRSYEKAGDLRNCLIEMDIPDIQEPTEPDANAGIGKTKMYELQLKVYVEKKIRREEQLQRIFALILGQCSQTLRDRLEAGPSWKKINADSDVIGLLKNIRSQLHEGESTAAVPGVSHLQAERALSSFTQGRHMRNTDFMKKLQSLMDVFEAAGGHIGRTASSFLKNSNSPPSNSEVKEARSLAREEYGALAMITRSDPRRYQELINQLHNNNLSGHDGYPKTMAQALDMLNNFRGSNRVYPEHEVAFTAHDHNGNNRSNSRGGRGGRGGRSGRGHGRGEDGNNNDGRTQVDVEASSTNKSSTKSASYTAFSMMACEWFDSLTEPAMTASQFMNMLPAIWLLLDSCSTVDIISDKTLLHNIHTVEHPIDVYCNAGKVTLTQQGYLGDYPQPVWYNPNGIANILSLNNVIKYFHVTMDTSRNNGIYVHRSDGSTIRFEPSHCGVYKHEITSTSINNLWDFTLINTVADCAEKYTPQELTRAKEARQLQNIIMRPGSRYFKDMAIQHLHGCPITSRDVTIADNVYGPNLGSLKGKTTRRPVPSVSNRNDLVPPPILATHNHLGLSTDIFFINKMTFLSTYSRDLRFRTVVTLANRQLPHVRDHLQATLRLYHSRGFRISAIYADPEFEGLRAWFPQLETCGADDHIGDVERSIRTIKDRVRSTYRMLPFRQIPRIILGHLVHNVVFWLNSFPSGTGPTTHHSPAYLMTGRQVTYKAHAQLEFGEYVQTHEEHSNDMRERTAGAICLGPTGNAQGTHFFMSLATGSLIRCTRWTRLPMPIEVIHRINQLGRAQNMPQNLAFGDRHGVEIGDDLDDIVDDPNDDDFTPLDPATADDTLFYDDDLSAAELGHPEFPDDPSFTDLHSVSSQDDDSVVSDPETTGVRMETDNHPENTGVRMETDNESCDGDNYIDEDDDDSNNTKSTGVEDTRSCENTGVEDTRSIDDESSGADDDEPSNMCDEIRLAEEAGRIAAINDEQLPKRTQKPYSKHMNMMNMVAEYIHTTFEDMEPEVIFTLLAGKDMQSQLTLLTTQMSAKAGLKQFGQAGADAIMKELEQLLYRKVMQGKRANTLTRDQKKAALHYLMFLKQKRCGKIKARGCADGRKQRLYKTKEETSSPTVSIEGLFLTCIIDVLEKRDVATVDIPGAFMQADIDELIHVKLEGETAILLVRIDPTYQQFLTYENGKPVIYAELTKALYGTVQAAMLFWKNLTNFLVNELGFVINPYDFCVANKDIDGKQCTIAWHVDDLKISHASSKVVDSIIHSLSDRYGKETPLSVTRGKVHEYLGMTIDFSNTEFVQFYMHDFVNGILEETPAELLKGIPTTPEATHLFDIDDNAEKLDSEQGPDVDDWKKLGRCLTYLRETKDEKLTLGADDLGVIKWWIDASFAVHKDYKSHTGATMSLGRGHPISMSSKQKINTRSSTEAELVGVNDAMSLVLWVRMFLLEQGFEVKDNVIFQDNQSTILLARNGRQSSGKKTRHIEIRYYFITDNISRGTCSVQYCPTEQMIADFFTKPLQGSLFRWMRDKILGKHHIGVTDSQECVGAGASMPTTNDDVDTEDDVDVTHALMVEGKGFFRADEEKESAQQVKEKEFSQTHQCRSYSDVVKSKSFPQRSCQHF</sequence>
<keyword evidence="3" id="KW-0695">RNA-directed DNA polymerase</keyword>
<proteinExistence type="predicted"/>
<dbReference type="Proteomes" id="UP000693970">
    <property type="component" value="Unassembled WGS sequence"/>
</dbReference>
<keyword evidence="3" id="KW-0808">Transferase</keyword>
<accession>A0A9K3PSM2</accession>
<dbReference type="GO" id="GO:0003964">
    <property type="term" value="F:RNA-directed DNA polymerase activity"/>
    <property type="evidence" value="ECO:0007669"/>
    <property type="project" value="UniProtKB-KW"/>
</dbReference>
<dbReference type="Pfam" id="PF07727">
    <property type="entry name" value="RVT_2"/>
    <property type="match status" value="1"/>
</dbReference>
<dbReference type="EMBL" id="JAGRRH010000014">
    <property type="protein sequence ID" value="KAG7358167.1"/>
    <property type="molecule type" value="Genomic_DNA"/>
</dbReference>
<evidence type="ECO:0000259" key="2">
    <source>
        <dbReference type="Pfam" id="PF07727"/>
    </source>
</evidence>
<reference evidence="3" key="1">
    <citation type="journal article" date="2021" name="Sci. Rep.">
        <title>Diploid genomic architecture of Nitzschia inconspicua, an elite biomass production diatom.</title>
        <authorList>
            <person name="Oliver A."/>
            <person name="Podell S."/>
            <person name="Pinowska A."/>
            <person name="Traller J.C."/>
            <person name="Smith S.R."/>
            <person name="McClure R."/>
            <person name="Beliaev A."/>
            <person name="Bohutskyi P."/>
            <person name="Hill E.A."/>
            <person name="Rabines A."/>
            <person name="Zheng H."/>
            <person name="Allen L.Z."/>
            <person name="Kuo A."/>
            <person name="Grigoriev I.V."/>
            <person name="Allen A.E."/>
            <person name="Hazlebeck D."/>
            <person name="Allen E.E."/>
        </authorList>
    </citation>
    <scope>NUCLEOTIDE SEQUENCE</scope>
    <source>
        <strain evidence="3">Hildebrandi</strain>
    </source>
</reference>
<name>A0A9K3PSM2_9STRA</name>
<comment type="caution">
    <text evidence="3">The sequence shown here is derived from an EMBL/GenBank/DDBJ whole genome shotgun (WGS) entry which is preliminary data.</text>
</comment>
<keyword evidence="3" id="KW-0548">Nucleotidyltransferase</keyword>
<dbReference type="PANTHER" id="PTHR11439:SF467">
    <property type="entry name" value="INTEGRASE CATALYTIC DOMAIN-CONTAINING PROTEIN"/>
    <property type="match status" value="1"/>
</dbReference>
<feature type="compositionally biased region" description="Acidic residues" evidence="1">
    <location>
        <begin position="1882"/>
        <end position="1899"/>
    </location>
</feature>
<feature type="compositionally biased region" description="Acidic residues" evidence="1">
    <location>
        <begin position="1926"/>
        <end position="1936"/>
    </location>
</feature>
<gene>
    <name evidence="3" type="ORF">IV203_014754</name>
</gene>
<evidence type="ECO:0000313" key="3">
    <source>
        <dbReference type="EMBL" id="KAG7358167.1"/>
    </source>
</evidence>
<evidence type="ECO:0000313" key="4">
    <source>
        <dbReference type="Proteomes" id="UP000693970"/>
    </source>
</evidence>